<keyword evidence="1" id="KW-0862">Zinc</keyword>
<evidence type="ECO:0000256" key="2">
    <source>
        <dbReference type="SAM" id="MobiDB-lite"/>
    </source>
</evidence>
<evidence type="ECO:0000313" key="4">
    <source>
        <dbReference type="EMBL" id="JAC93473.1"/>
    </source>
</evidence>
<feature type="domain" description="C3H1-type" evidence="3">
    <location>
        <begin position="29"/>
        <end position="55"/>
    </location>
</feature>
<dbReference type="PANTHER" id="PTHR15725:SF14">
    <property type="entry name" value="ZINC FINGER CCCH DOMAIN-CONTAINING PROTEIN 11A"/>
    <property type="match status" value="1"/>
</dbReference>
<keyword evidence="1" id="KW-0863">Zinc-finger</keyword>
<proteinExistence type="evidence at transcript level"/>
<dbReference type="SMART" id="SM00356">
    <property type="entry name" value="ZnF_C3H1"/>
    <property type="match status" value="3"/>
</dbReference>
<feature type="zinc finger region" description="C3H1-type" evidence="1">
    <location>
        <begin position="1"/>
        <end position="27"/>
    </location>
</feature>
<dbReference type="Pfam" id="PF15663">
    <property type="entry name" value="zf-CCCH_3"/>
    <property type="match status" value="1"/>
</dbReference>
<dbReference type="PANTHER" id="PTHR15725">
    <property type="entry name" value="ZN-FINGER, C-X8-C-X5-C-X3-H TYPE-CONTAINING"/>
    <property type="match status" value="1"/>
</dbReference>
<reference evidence="4" key="1">
    <citation type="journal article" date="2015" name="PLoS Negl. Trop. Dis.">
        <title>Deep Sequencing Analysis of the Ixodes ricinus Haemocytome.</title>
        <authorList>
            <person name="Kotsyfakis M."/>
            <person name="Kopacek P."/>
            <person name="Franta Z."/>
            <person name="Pedra J.H."/>
            <person name="Ribeiro J.M."/>
        </authorList>
    </citation>
    <scope>NUCLEOTIDE SEQUENCE</scope>
</reference>
<protein>
    <recommendedName>
        <fullName evidence="3">C3H1-type domain-containing protein</fullName>
    </recommendedName>
</protein>
<feature type="domain" description="C3H1-type" evidence="3">
    <location>
        <begin position="1"/>
        <end position="27"/>
    </location>
</feature>
<dbReference type="EMBL" id="GBIH01001237">
    <property type="protein sequence ID" value="JAC93473.1"/>
    <property type="molecule type" value="mRNA"/>
</dbReference>
<dbReference type="InterPro" id="IPR041686">
    <property type="entry name" value="Znf-CCCH_3"/>
</dbReference>
<dbReference type="PROSITE" id="PS50103">
    <property type="entry name" value="ZF_C3H1"/>
    <property type="match status" value="2"/>
</dbReference>
<dbReference type="AlphaFoldDB" id="A0A090XEU4"/>
<feature type="non-terminal residue" evidence="4">
    <location>
        <position position="1"/>
    </location>
</feature>
<sequence>RKNDDCYFYFYSTCTKGDDCPFRHCEAALGTETVCPAWKEGNCLKKTCKFRHMESRKNRSQIPCYWENQPSGCRKPHCVFLHSRPRAAIPDVLGQQRAQGFVASPAEAAAAAAAMVVAAGPKQPDLTATLPQAIEPVVVNFDEESDTESTAESPQKRPPATLRRLQLTRNHGGQEDVQVKTLLQIRQERLQGTLEAEKVSSSGQEALDADSERLQEQELLHRILAQPEVYSVLRVESDDLRDKLLRRKRRFDPGFSCDADDNGCVDVKQARMTEVKQGEKLTSEEDVVRIKRPVFGVISPIKFPPSNEAPLRQQHVSSVADRIEQIRDQGDCSQFKHSGCRTPKPPKPRINLGRLPRTRSDGNRMTWTNLASRKARLIS</sequence>
<organism evidence="4">
    <name type="scientific">Ixodes ricinus</name>
    <name type="common">Common tick</name>
    <name type="synonym">Acarus ricinus</name>
    <dbReference type="NCBI Taxonomy" id="34613"/>
    <lineage>
        <taxon>Eukaryota</taxon>
        <taxon>Metazoa</taxon>
        <taxon>Ecdysozoa</taxon>
        <taxon>Arthropoda</taxon>
        <taxon>Chelicerata</taxon>
        <taxon>Arachnida</taxon>
        <taxon>Acari</taxon>
        <taxon>Parasitiformes</taxon>
        <taxon>Ixodida</taxon>
        <taxon>Ixodoidea</taxon>
        <taxon>Ixodidae</taxon>
        <taxon>Ixodinae</taxon>
        <taxon>Ixodes</taxon>
    </lineage>
</organism>
<evidence type="ECO:0000259" key="3">
    <source>
        <dbReference type="PROSITE" id="PS50103"/>
    </source>
</evidence>
<dbReference type="FunFam" id="4.10.1000.10:FF:000026">
    <property type="entry name" value="Zinc finger CCCH domain-containing protein 11A"/>
    <property type="match status" value="1"/>
</dbReference>
<dbReference type="GO" id="GO:0008270">
    <property type="term" value="F:zinc ion binding"/>
    <property type="evidence" value="ECO:0007669"/>
    <property type="project" value="UniProtKB-KW"/>
</dbReference>
<evidence type="ECO:0000256" key="1">
    <source>
        <dbReference type="PROSITE-ProRule" id="PRU00723"/>
    </source>
</evidence>
<dbReference type="Gene3D" id="4.10.1000.10">
    <property type="entry name" value="Zinc finger, CCCH-type"/>
    <property type="match status" value="1"/>
</dbReference>
<keyword evidence="1" id="KW-0479">Metal-binding</keyword>
<name>A0A090XEU4_IXORI</name>
<feature type="zinc finger region" description="C3H1-type" evidence="1">
    <location>
        <begin position="29"/>
        <end position="55"/>
    </location>
</feature>
<accession>A0A090XEU4</accession>
<feature type="region of interest" description="Disordered" evidence="2">
    <location>
        <begin position="142"/>
        <end position="161"/>
    </location>
</feature>
<dbReference type="InterPro" id="IPR000571">
    <property type="entry name" value="Znf_CCCH"/>
</dbReference>